<dbReference type="PROSITE" id="PS51257">
    <property type="entry name" value="PROKAR_LIPOPROTEIN"/>
    <property type="match status" value="1"/>
</dbReference>
<evidence type="ECO:0008006" key="4">
    <source>
        <dbReference type="Google" id="ProtNLM"/>
    </source>
</evidence>
<reference evidence="2 3" key="1">
    <citation type="submission" date="2016-03" db="EMBL/GenBank/DDBJ databases">
        <title>Draft genome sequence of Gluconobacter cerinus strain CECT 9110.</title>
        <authorList>
            <person name="Sainz F."/>
            <person name="Mas A."/>
            <person name="Torija M.J."/>
        </authorList>
    </citation>
    <scope>NUCLEOTIDE SEQUENCE [LARGE SCALE GENOMIC DNA]</scope>
    <source>
        <strain evidence="2 3">CECT 9110</strain>
    </source>
</reference>
<feature type="chain" id="PRO_5008590016" description="Lipoprotein" evidence="1">
    <location>
        <begin position="20"/>
        <end position="203"/>
    </location>
</feature>
<dbReference type="RefSeq" id="WP_064275296.1">
    <property type="nucleotide sequence ID" value="NZ_JBDNTQ010000035.1"/>
</dbReference>
<comment type="caution">
    <text evidence="2">The sequence shown here is derived from an EMBL/GenBank/DDBJ whole genome shotgun (WGS) entry which is preliminary data.</text>
</comment>
<name>A0A1B6VHL4_9PROT</name>
<evidence type="ECO:0000313" key="3">
    <source>
        <dbReference type="Proteomes" id="UP000077786"/>
    </source>
</evidence>
<dbReference type="PATRIC" id="fig|38307.3.peg.2979"/>
<dbReference type="AlphaFoldDB" id="A0A1B6VHL4"/>
<evidence type="ECO:0000256" key="1">
    <source>
        <dbReference type="SAM" id="SignalP"/>
    </source>
</evidence>
<accession>A0A1B6VHL4</accession>
<evidence type="ECO:0000313" key="2">
    <source>
        <dbReference type="EMBL" id="OAJ66721.1"/>
    </source>
</evidence>
<sequence>MKPIYFLPVWLLLSGCVFGSGDQTSVSAALAGVQKDLAKAGVVSVSEVQDWSAEQSHRFDGNVRALQCSQHTLDPVVALVSGPVTMQLNGSLTQSGSFSVSALTTVPVIGIAADASRSKTQQLSLPVQFVPLSALPDAEMQREVDYAGALLGQPGDVRDKEAGRILNARQALYTHIHSLQAPEILAECQPNQPVHPFVGLKPF</sequence>
<proteinExistence type="predicted"/>
<dbReference type="Proteomes" id="UP000077786">
    <property type="component" value="Unassembled WGS sequence"/>
</dbReference>
<dbReference type="OrthoDB" id="7280395at2"/>
<organism evidence="2 3">
    <name type="scientific">Gluconobacter cerinus</name>
    <dbReference type="NCBI Taxonomy" id="38307"/>
    <lineage>
        <taxon>Bacteria</taxon>
        <taxon>Pseudomonadati</taxon>
        <taxon>Pseudomonadota</taxon>
        <taxon>Alphaproteobacteria</taxon>
        <taxon>Acetobacterales</taxon>
        <taxon>Acetobacteraceae</taxon>
        <taxon>Gluconobacter</taxon>
    </lineage>
</organism>
<gene>
    <name evidence="2" type="ORF">A0123_02855</name>
</gene>
<keyword evidence="1" id="KW-0732">Signal</keyword>
<protein>
    <recommendedName>
        <fullName evidence="4">Lipoprotein</fullName>
    </recommendedName>
</protein>
<dbReference type="EMBL" id="LUTU01000014">
    <property type="protein sequence ID" value="OAJ66721.1"/>
    <property type="molecule type" value="Genomic_DNA"/>
</dbReference>
<feature type="signal peptide" evidence="1">
    <location>
        <begin position="1"/>
        <end position="19"/>
    </location>
</feature>